<evidence type="ECO:0000313" key="3">
    <source>
        <dbReference type="EMBL" id="CAA9457726.1"/>
    </source>
</evidence>
<organism evidence="3">
    <name type="scientific">uncultured Rubrobacteraceae bacterium</name>
    <dbReference type="NCBI Taxonomy" id="349277"/>
    <lineage>
        <taxon>Bacteria</taxon>
        <taxon>Bacillati</taxon>
        <taxon>Actinomycetota</taxon>
        <taxon>Rubrobacteria</taxon>
        <taxon>Rubrobacterales</taxon>
        <taxon>Rubrobacteraceae</taxon>
        <taxon>environmental samples</taxon>
    </lineage>
</organism>
<feature type="compositionally biased region" description="Basic and acidic residues" evidence="1">
    <location>
        <begin position="20"/>
        <end position="30"/>
    </location>
</feature>
<reference evidence="3" key="1">
    <citation type="submission" date="2020-02" db="EMBL/GenBank/DDBJ databases">
        <authorList>
            <person name="Meier V. D."/>
        </authorList>
    </citation>
    <scope>NUCLEOTIDE SEQUENCE</scope>
    <source>
        <strain evidence="3">AVDCRST_MAG28</strain>
    </source>
</reference>
<accession>A0A6J4R394</accession>
<dbReference type="Pfam" id="PF13340">
    <property type="entry name" value="DUF4096"/>
    <property type="match status" value="1"/>
</dbReference>
<evidence type="ECO:0000259" key="2">
    <source>
        <dbReference type="Pfam" id="PF13340"/>
    </source>
</evidence>
<dbReference type="AlphaFoldDB" id="A0A6J4R394"/>
<dbReference type="PANTHER" id="PTHR46637">
    <property type="entry name" value="TIS1421-TRANSPOSASE PROTEIN A"/>
    <property type="match status" value="1"/>
</dbReference>
<feature type="region of interest" description="Disordered" evidence="1">
    <location>
        <begin position="1"/>
        <end position="30"/>
    </location>
</feature>
<dbReference type="InterPro" id="IPR025161">
    <property type="entry name" value="IS402-like_dom"/>
</dbReference>
<gene>
    <name evidence="3" type="ORF">AVDCRST_MAG28-2765</name>
</gene>
<dbReference type="NCBIfam" id="NF033580">
    <property type="entry name" value="transpos_IS5_3"/>
    <property type="match status" value="1"/>
</dbReference>
<feature type="domain" description="Insertion element IS402-like" evidence="2">
    <location>
        <begin position="3"/>
        <end position="78"/>
    </location>
</feature>
<dbReference type="PANTHER" id="PTHR46637:SF1">
    <property type="entry name" value="BLL5188 PROTEIN"/>
    <property type="match status" value="1"/>
</dbReference>
<dbReference type="InterPro" id="IPR052909">
    <property type="entry name" value="Transposase_6_like"/>
</dbReference>
<dbReference type="EMBL" id="CADCVE010000060">
    <property type="protein sequence ID" value="CAA9457726.1"/>
    <property type="molecule type" value="Genomic_DNA"/>
</dbReference>
<evidence type="ECO:0000256" key="1">
    <source>
        <dbReference type="SAM" id="MobiDB-lite"/>
    </source>
</evidence>
<proteinExistence type="predicted"/>
<sequence>MDLTDEQWEVLEPLIPQPPQREDGRGRPWRDPRDVLNGILWILRTGAPWKDLPERYPPYQTCHRRFQKWIEEGTLAAILEALAEDLEERGEIDLSECYIDATFVAAKKGGRESERPSGAKVRRSWRFQTALLFLSPSTQRVLRRTKSPLLRRLWRVPS</sequence>
<protein>
    <submittedName>
        <fullName evidence="3">Mobile element protein</fullName>
    </submittedName>
</protein>
<name>A0A6J4R394_9ACTN</name>